<evidence type="ECO:0000313" key="5">
    <source>
        <dbReference type="EMBL" id="POR03075.1"/>
    </source>
</evidence>
<evidence type="ECO:0000313" key="6">
    <source>
        <dbReference type="Proteomes" id="UP000237350"/>
    </source>
</evidence>
<protein>
    <submittedName>
        <fullName evidence="5">Benzoyl-CoA reductase</fullName>
    </submittedName>
</protein>
<proteinExistence type="inferred from homology"/>
<organism evidence="5 6">
    <name type="scientific">Alkalispirochaeta sphaeroplastigenens</name>
    <dbReference type="NCBI Taxonomy" id="1187066"/>
    <lineage>
        <taxon>Bacteria</taxon>
        <taxon>Pseudomonadati</taxon>
        <taxon>Spirochaetota</taxon>
        <taxon>Spirochaetia</taxon>
        <taxon>Spirochaetales</taxon>
        <taxon>Spirochaetaceae</taxon>
        <taxon>Alkalispirochaeta</taxon>
    </lineage>
</organism>
<evidence type="ECO:0000256" key="4">
    <source>
        <dbReference type="ARBA" id="ARBA00023014"/>
    </source>
</evidence>
<keyword evidence="6" id="KW-1185">Reference proteome</keyword>
<sequence length="386" mass="42966">MTNQEILSVLAEAAGNPKKQLHHHLSQGRKVVALAPVYAPEELIHSQGFVPMGAWGADLELQEAKAFFPAFICSITQSIVELGIRGAYEGIHAMVIPTLCDSLKVLTQNWKHAVPSIPLIVTSYPQNRGIPAAQDYLKSGFVQISEKLEELGGTPFSEEALAKSIDLYNRHRKAMRELSSTLGKHPRISARQRSDIFKSAHFMRKEDHLELVEGLIEGLSDQESGGLPHRKEDGPASRTRVITTGILADHPRLLNILDETGFHLVADDLAHESRQYRTDAPTGGAPLDALVERFCKQQHCSVLFDPGKGRASYLADLATRENARGVIYFMTKFCDPEEFDLVPVKRNCDAAGIPFLSIEVDRQMSNFSQARTALETFKEMIEQRRM</sequence>
<comment type="similarity">
    <text evidence="1">Belongs to the FldB/FldC dehydratase alpha/beta subunit family.</text>
</comment>
<dbReference type="Gene3D" id="3.40.50.11900">
    <property type="match status" value="1"/>
</dbReference>
<dbReference type="GO" id="GO:0051536">
    <property type="term" value="F:iron-sulfur cluster binding"/>
    <property type="evidence" value="ECO:0007669"/>
    <property type="project" value="UniProtKB-KW"/>
</dbReference>
<evidence type="ECO:0000256" key="1">
    <source>
        <dbReference type="ARBA" id="ARBA00005806"/>
    </source>
</evidence>
<evidence type="ECO:0000256" key="3">
    <source>
        <dbReference type="ARBA" id="ARBA00023004"/>
    </source>
</evidence>
<dbReference type="OrthoDB" id="355459at2"/>
<dbReference type="Pfam" id="PF06050">
    <property type="entry name" value="HGD-D"/>
    <property type="match status" value="1"/>
</dbReference>
<comment type="caution">
    <text evidence="5">The sequence shown here is derived from an EMBL/GenBank/DDBJ whole genome shotgun (WGS) entry which is preliminary data.</text>
</comment>
<dbReference type="PANTHER" id="PTHR30548">
    <property type="entry name" value="2-HYDROXYGLUTARYL-COA DEHYDRATASE, D-COMPONENT-RELATED"/>
    <property type="match status" value="1"/>
</dbReference>
<keyword evidence="3" id="KW-0408">Iron</keyword>
<gene>
    <name evidence="5" type="ORF">AU468_05835</name>
</gene>
<evidence type="ECO:0000256" key="2">
    <source>
        <dbReference type="ARBA" id="ARBA00022723"/>
    </source>
</evidence>
<dbReference type="PANTHER" id="PTHR30548:SF5">
    <property type="entry name" value="SUBUNIT OF OXYGEN-SENSITIVE 2-HYDROXYISOCAPROYL-COA DEHYDRATASE"/>
    <property type="match status" value="1"/>
</dbReference>
<name>A0A2S4JU73_9SPIO</name>
<dbReference type="Gene3D" id="3.40.50.11890">
    <property type="match status" value="1"/>
</dbReference>
<keyword evidence="2" id="KW-0479">Metal-binding</keyword>
<dbReference type="AlphaFoldDB" id="A0A2S4JU73"/>
<dbReference type="Gene3D" id="1.20.1270.370">
    <property type="match status" value="1"/>
</dbReference>
<accession>A0A2S4JU73</accession>
<dbReference type="InterPro" id="IPR010327">
    <property type="entry name" value="FldB/FldC_alpha/beta"/>
</dbReference>
<dbReference type="Proteomes" id="UP000237350">
    <property type="component" value="Unassembled WGS sequence"/>
</dbReference>
<dbReference type="RefSeq" id="WP_018525123.1">
    <property type="nucleotide sequence ID" value="NZ_LPWH01000055.1"/>
</dbReference>
<dbReference type="GO" id="GO:0046872">
    <property type="term" value="F:metal ion binding"/>
    <property type="evidence" value="ECO:0007669"/>
    <property type="project" value="UniProtKB-KW"/>
</dbReference>
<keyword evidence="4" id="KW-0411">Iron-sulfur</keyword>
<dbReference type="EMBL" id="LPWH01000055">
    <property type="protein sequence ID" value="POR03075.1"/>
    <property type="molecule type" value="Genomic_DNA"/>
</dbReference>
<reference evidence="6" key="1">
    <citation type="submission" date="2015-12" db="EMBL/GenBank/DDBJ databases">
        <authorList>
            <person name="Lodha T.D."/>
            <person name="Chintalapati S."/>
            <person name="Chintalapati V.R."/>
            <person name="Sravanthi T."/>
        </authorList>
    </citation>
    <scope>NUCLEOTIDE SEQUENCE [LARGE SCALE GENOMIC DNA]</scope>
    <source>
        <strain evidence="6">JC133</strain>
    </source>
</reference>